<dbReference type="EMBL" id="CM042050">
    <property type="protein sequence ID" value="KAI3735351.1"/>
    <property type="molecule type" value="Genomic_DNA"/>
</dbReference>
<gene>
    <name evidence="1" type="ORF">L6452_14846</name>
</gene>
<evidence type="ECO:0000313" key="2">
    <source>
        <dbReference type="Proteomes" id="UP001055879"/>
    </source>
</evidence>
<reference evidence="2" key="1">
    <citation type="journal article" date="2022" name="Mol. Ecol. Resour.">
        <title>The genomes of chicory, endive, great burdock and yacon provide insights into Asteraceae palaeo-polyploidization history and plant inulin production.</title>
        <authorList>
            <person name="Fan W."/>
            <person name="Wang S."/>
            <person name="Wang H."/>
            <person name="Wang A."/>
            <person name="Jiang F."/>
            <person name="Liu H."/>
            <person name="Zhao H."/>
            <person name="Xu D."/>
            <person name="Zhang Y."/>
        </authorList>
    </citation>
    <scope>NUCLEOTIDE SEQUENCE [LARGE SCALE GENOMIC DNA]</scope>
    <source>
        <strain evidence="2">cv. Niubang</strain>
    </source>
</reference>
<comment type="caution">
    <text evidence="1">The sequence shown here is derived from an EMBL/GenBank/DDBJ whole genome shotgun (WGS) entry which is preliminary data.</text>
</comment>
<accession>A0ACB9CM83</accession>
<dbReference type="Proteomes" id="UP001055879">
    <property type="component" value="Linkage Group LG04"/>
</dbReference>
<evidence type="ECO:0000313" key="1">
    <source>
        <dbReference type="EMBL" id="KAI3735351.1"/>
    </source>
</evidence>
<proteinExistence type="predicted"/>
<protein>
    <submittedName>
        <fullName evidence="1">Uncharacterized protein</fullName>
    </submittedName>
</protein>
<sequence>METKGLEKPIPRLDLKVARLPHTISSHVQSIRLPITKSTLTFSGEDHNQSRLFEGISHYPRQKRLSQVTRIRELLVHELITNLCGVRPLY</sequence>
<keyword evidence="2" id="KW-1185">Reference proteome</keyword>
<organism evidence="1 2">
    <name type="scientific">Arctium lappa</name>
    <name type="common">Greater burdock</name>
    <name type="synonym">Lappa major</name>
    <dbReference type="NCBI Taxonomy" id="4217"/>
    <lineage>
        <taxon>Eukaryota</taxon>
        <taxon>Viridiplantae</taxon>
        <taxon>Streptophyta</taxon>
        <taxon>Embryophyta</taxon>
        <taxon>Tracheophyta</taxon>
        <taxon>Spermatophyta</taxon>
        <taxon>Magnoliopsida</taxon>
        <taxon>eudicotyledons</taxon>
        <taxon>Gunneridae</taxon>
        <taxon>Pentapetalae</taxon>
        <taxon>asterids</taxon>
        <taxon>campanulids</taxon>
        <taxon>Asterales</taxon>
        <taxon>Asteraceae</taxon>
        <taxon>Carduoideae</taxon>
        <taxon>Cardueae</taxon>
        <taxon>Arctiinae</taxon>
        <taxon>Arctium</taxon>
    </lineage>
</organism>
<reference evidence="1 2" key="2">
    <citation type="journal article" date="2022" name="Mol. Ecol. Resour.">
        <title>The genomes of chicory, endive, great burdock and yacon provide insights into Asteraceae paleo-polyploidization history and plant inulin production.</title>
        <authorList>
            <person name="Fan W."/>
            <person name="Wang S."/>
            <person name="Wang H."/>
            <person name="Wang A."/>
            <person name="Jiang F."/>
            <person name="Liu H."/>
            <person name="Zhao H."/>
            <person name="Xu D."/>
            <person name="Zhang Y."/>
        </authorList>
    </citation>
    <scope>NUCLEOTIDE SEQUENCE [LARGE SCALE GENOMIC DNA]</scope>
    <source>
        <strain evidence="2">cv. Niubang</strain>
    </source>
</reference>
<name>A0ACB9CM83_ARCLA</name>